<accession>A0A1E3T0Y7</accession>
<protein>
    <submittedName>
        <fullName evidence="2">Homocitrate synthase</fullName>
    </submittedName>
</protein>
<name>A0A1E3T0Y7_9MYCO</name>
<dbReference type="SUPFAM" id="SSF110921">
    <property type="entry name" value="2-isopropylmalate synthase LeuA, allosteric (dimerisation) domain"/>
    <property type="match status" value="1"/>
</dbReference>
<keyword evidence="3" id="KW-1185">Reference proteome</keyword>
<dbReference type="InterPro" id="IPR036230">
    <property type="entry name" value="LeuA_allosteric_dom_sf"/>
</dbReference>
<keyword evidence="1" id="KW-0808">Transferase</keyword>
<evidence type="ECO:0000313" key="2">
    <source>
        <dbReference type="EMBL" id="ODR08004.1"/>
    </source>
</evidence>
<dbReference type="STRING" id="243061.AWC25_07685"/>
<evidence type="ECO:0000313" key="3">
    <source>
        <dbReference type="Proteomes" id="UP000094224"/>
    </source>
</evidence>
<organism evidence="2 3">
    <name type="scientific">Mycobacterium sherrisii</name>
    <dbReference type="NCBI Taxonomy" id="243061"/>
    <lineage>
        <taxon>Bacteria</taxon>
        <taxon>Bacillati</taxon>
        <taxon>Actinomycetota</taxon>
        <taxon>Actinomycetes</taxon>
        <taxon>Mycobacteriales</taxon>
        <taxon>Mycobacteriaceae</taxon>
        <taxon>Mycobacterium</taxon>
        <taxon>Mycobacterium simiae complex</taxon>
    </lineage>
</organism>
<reference evidence="3" key="1">
    <citation type="submission" date="2016-09" db="EMBL/GenBank/DDBJ databases">
        <authorList>
            <person name="Greninger A.L."/>
            <person name="Jerome K.R."/>
            <person name="Mcnair B."/>
            <person name="Wallis C."/>
            <person name="Fang F."/>
        </authorList>
    </citation>
    <scope>NUCLEOTIDE SEQUENCE [LARGE SCALE GENOMIC DNA]</scope>
    <source>
        <strain evidence="3">BC1_M4</strain>
    </source>
</reference>
<dbReference type="AlphaFoldDB" id="A0A1E3T0Y7"/>
<dbReference type="EMBL" id="MIHC01000010">
    <property type="protein sequence ID" value="ODR08004.1"/>
    <property type="molecule type" value="Genomic_DNA"/>
</dbReference>
<evidence type="ECO:0000256" key="1">
    <source>
        <dbReference type="ARBA" id="ARBA00022679"/>
    </source>
</evidence>
<gene>
    <name evidence="2" type="ORF">BHQ21_07775</name>
</gene>
<dbReference type="Gene3D" id="3.30.160.270">
    <property type="match status" value="1"/>
</dbReference>
<comment type="caution">
    <text evidence="2">The sequence shown here is derived from an EMBL/GenBank/DDBJ whole genome shotgun (WGS) entry which is preliminary data.</text>
</comment>
<sequence>MDPSCVVRPPRNANTWFGDHFGVPMPRGLRHQADAMSWEGFVDAYGQTAGRLRLRHWKCADAERPAARLGVQARNYRAMISVDESVSTSTAVASGPIAALTAMLHERGITIETLKFHQMTSSECTATFIWGSNGTRAEWAMGLADDPTQSALSALIACGNRLMD</sequence>
<dbReference type="GO" id="GO:0016740">
    <property type="term" value="F:transferase activity"/>
    <property type="evidence" value="ECO:0007669"/>
    <property type="project" value="UniProtKB-KW"/>
</dbReference>
<proteinExistence type="predicted"/>
<dbReference type="Proteomes" id="UP000094224">
    <property type="component" value="Unassembled WGS sequence"/>
</dbReference>